<accession>A0AAD8CC07</accession>
<gene>
    <name evidence="1" type="ORF">Bpfe_000045</name>
</gene>
<organism evidence="1 2">
    <name type="scientific">Biomphalaria pfeifferi</name>
    <name type="common">Bloodfluke planorb</name>
    <name type="synonym">Freshwater snail</name>
    <dbReference type="NCBI Taxonomy" id="112525"/>
    <lineage>
        <taxon>Eukaryota</taxon>
        <taxon>Metazoa</taxon>
        <taxon>Spiralia</taxon>
        <taxon>Lophotrochozoa</taxon>
        <taxon>Mollusca</taxon>
        <taxon>Gastropoda</taxon>
        <taxon>Heterobranchia</taxon>
        <taxon>Euthyneura</taxon>
        <taxon>Panpulmonata</taxon>
        <taxon>Hygrophila</taxon>
        <taxon>Lymnaeoidea</taxon>
        <taxon>Planorbidae</taxon>
        <taxon>Biomphalaria</taxon>
    </lineage>
</organism>
<reference evidence="1" key="2">
    <citation type="submission" date="2023-04" db="EMBL/GenBank/DDBJ databases">
        <authorList>
            <person name="Bu L."/>
            <person name="Lu L."/>
            <person name="Laidemitt M.R."/>
            <person name="Zhang S.M."/>
            <person name="Mutuku M."/>
            <person name="Mkoji G."/>
            <person name="Steinauer M."/>
            <person name="Loker E.S."/>
        </authorList>
    </citation>
    <scope>NUCLEOTIDE SEQUENCE</scope>
    <source>
        <strain evidence="1">KasaAsao</strain>
        <tissue evidence="1">Whole Snail</tissue>
    </source>
</reference>
<reference evidence="1" key="1">
    <citation type="journal article" date="2023" name="PLoS Negl. Trop. Dis.">
        <title>A genome sequence for Biomphalaria pfeifferi, the major vector snail for the human-infecting parasite Schistosoma mansoni.</title>
        <authorList>
            <person name="Bu L."/>
            <person name="Lu L."/>
            <person name="Laidemitt M.R."/>
            <person name="Zhang S.M."/>
            <person name="Mutuku M."/>
            <person name="Mkoji G."/>
            <person name="Steinauer M."/>
            <person name="Loker E.S."/>
        </authorList>
    </citation>
    <scope>NUCLEOTIDE SEQUENCE</scope>
    <source>
        <strain evidence="1">KasaAsao</strain>
    </source>
</reference>
<protein>
    <submittedName>
        <fullName evidence="1">Uncharacterized protein</fullName>
    </submittedName>
</protein>
<sequence length="106" mass="12046">MLVGGTNSARPPVNAYQCSNMILRRGLSIQVFPFHALVSSRLTLSLNGFRFHRIDISYEWDLTAWPATSFQPSNPPQFNFSGYILKSKRPGRAITLLDKLFQTRSK</sequence>
<keyword evidence="2" id="KW-1185">Reference proteome</keyword>
<evidence type="ECO:0000313" key="2">
    <source>
        <dbReference type="Proteomes" id="UP001233172"/>
    </source>
</evidence>
<proteinExistence type="predicted"/>
<dbReference type="AlphaFoldDB" id="A0AAD8CC07"/>
<name>A0AAD8CC07_BIOPF</name>
<comment type="caution">
    <text evidence="1">The sequence shown here is derived from an EMBL/GenBank/DDBJ whole genome shotgun (WGS) entry which is preliminary data.</text>
</comment>
<evidence type="ECO:0000313" key="1">
    <source>
        <dbReference type="EMBL" id="KAK0070062.1"/>
    </source>
</evidence>
<dbReference type="EMBL" id="JASAOG010000001">
    <property type="protein sequence ID" value="KAK0070062.1"/>
    <property type="molecule type" value="Genomic_DNA"/>
</dbReference>
<dbReference type="Proteomes" id="UP001233172">
    <property type="component" value="Unassembled WGS sequence"/>
</dbReference>